<dbReference type="PROSITE" id="PS50846">
    <property type="entry name" value="HMA_2"/>
    <property type="match status" value="1"/>
</dbReference>
<comment type="subcellular location">
    <subcellularLocation>
        <location evidence="1 10">Periplasm</location>
    </subcellularLocation>
</comment>
<comment type="subunit">
    <text evidence="3">Monomer.</text>
</comment>
<evidence type="ECO:0000256" key="10">
    <source>
        <dbReference type="RuleBase" id="RU361212"/>
    </source>
</evidence>
<reference evidence="13 14" key="1">
    <citation type="submission" date="2022-07" db="EMBL/GenBank/DDBJ databases">
        <title>A copper resistant bacterium isolated from sediment samples of deep sea hydrothermal areas.</title>
        <authorList>
            <person name="Zeng X."/>
        </authorList>
    </citation>
    <scope>NUCLEOTIDE SEQUENCE [LARGE SCALE GENOMIC DNA]</scope>
    <source>
        <strain evidence="14">CuT 6</strain>
    </source>
</reference>
<evidence type="ECO:0000256" key="1">
    <source>
        <dbReference type="ARBA" id="ARBA00004418"/>
    </source>
</evidence>
<feature type="chain" id="PRO_5047039421" description="Periplasmic mercury ion-binding protein" evidence="11">
    <location>
        <begin position="21"/>
        <end position="101"/>
    </location>
</feature>
<dbReference type="InterPro" id="IPR011795">
    <property type="entry name" value="MerP"/>
</dbReference>
<keyword evidence="5 10" id="KW-0479">Metal-binding</keyword>
<name>A0ABZ2VXG9_9GAMM</name>
<evidence type="ECO:0000313" key="13">
    <source>
        <dbReference type="EMBL" id="WZF87166.1"/>
    </source>
</evidence>
<evidence type="ECO:0000256" key="2">
    <source>
        <dbReference type="ARBA" id="ARBA00005938"/>
    </source>
</evidence>
<dbReference type="InterPro" id="IPR006121">
    <property type="entry name" value="HMA_dom"/>
</dbReference>
<dbReference type="EMBL" id="CP101118">
    <property type="protein sequence ID" value="WZF87166.1"/>
    <property type="molecule type" value="Genomic_DNA"/>
</dbReference>
<keyword evidence="6 11" id="KW-0732">Signal</keyword>
<dbReference type="RefSeq" id="WP_117618830.1">
    <property type="nucleotide sequence ID" value="NZ_CP101118.1"/>
</dbReference>
<dbReference type="SUPFAM" id="SSF55008">
    <property type="entry name" value="HMA, heavy metal-associated domain"/>
    <property type="match status" value="1"/>
</dbReference>
<evidence type="ECO:0000259" key="12">
    <source>
        <dbReference type="PROSITE" id="PS50846"/>
    </source>
</evidence>
<dbReference type="PRINTS" id="PR00946">
    <property type="entry name" value="HGSCAVENGER"/>
</dbReference>
<dbReference type="PROSITE" id="PS01047">
    <property type="entry name" value="HMA_1"/>
    <property type="match status" value="1"/>
</dbReference>
<dbReference type="InterPro" id="IPR017969">
    <property type="entry name" value="Heavy-metal-associated_CS"/>
</dbReference>
<keyword evidence="4 10" id="KW-0475">Mercuric resistance</keyword>
<dbReference type="Proteomes" id="UP001475781">
    <property type="component" value="Chromosome"/>
</dbReference>
<accession>A0ABZ2VXG9</accession>
<dbReference type="Pfam" id="PF00403">
    <property type="entry name" value="HMA"/>
    <property type="match status" value="1"/>
</dbReference>
<evidence type="ECO:0000256" key="5">
    <source>
        <dbReference type="ARBA" id="ARBA00022723"/>
    </source>
</evidence>
<evidence type="ECO:0000256" key="7">
    <source>
        <dbReference type="ARBA" id="ARBA00022764"/>
    </source>
</evidence>
<keyword evidence="8 10" id="KW-0476">Mercury</keyword>
<dbReference type="Gene3D" id="3.30.70.100">
    <property type="match status" value="1"/>
</dbReference>
<evidence type="ECO:0000313" key="14">
    <source>
        <dbReference type="Proteomes" id="UP001475781"/>
    </source>
</evidence>
<feature type="domain" description="HMA" evidence="12">
    <location>
        <begin position="23"/>
        <end position="89"/>
    </location>
</feature>
<comment type="function">
    <text evidence="9 10">Involved in mercury resistance. Acts as a mercury scavenger that specifically binds to a mercuric ion in the periplasm and probably passes it to the cytoplasmic mercuric reductase MerA via the mercuric transport protein MerT.</text>
</comment>
<gene>
    <name evidence="10 13" type="primary">merP</name>
    <name evidence="13" type="ORF">NLK58_12435</name>
</gene>
<dbReference type="NCBIfam" id="TIGR02052">
    <property type="entry name" value="MerP"/>
    <property type="match status" value="1"/>
</dbReference>
<proteinExistence type="inferred from homology"/>
<protein>
    <recommendedName>
        <fullName evidence="10">Periplasmic mercury ion-binding protein</fullName>
    </recommendedName>
</protein>
<evidence type="ECO:0000256" key="9">
    <source>
        <dbReference type="ARBA" id="ARBA00045344"/>
    </source>
</evidence>
<organism evidence="13 14">
    <name type="scientific">Marinobacter metalliresistant</name>
    <dbReference type="NCBI Taxonomy" id="2961995"/>
    <lineage>
        <taxon>Bacteria</taxon>
        <taxon>Pseudomonadati</taxon>
        <taxon>Pseudomonadota</taxon>
        <taxon>Gammaproteobacteria</taxon>
        <taxon>Pseudomonadales</taxon>
        <taxon>Marinobacteraceae</taxon>
        <taxon>Marinobacter</taxon>
    </lineage>
</organism>
<comment type="similarity">
    <text evidence="2">Belongs to the MerP family.</text>
</comment>
<feature type="signal peptide" evidence="11">
    <location>
        <begin position="1"/>
        <end position="20"/>
    </location>
</feature>
<keyword evidence="14" id="KW-1185">Reference proteome</keyword>
<sequence>MRMRLVLTLLIAVLSMPASAAMQTVTLSVSGMTCSACPITVKLALNKVDGVSQVDVRYPDRTAVVTFDDTLTSVDALTEATANAGYPSTLKPSKMDKEFPE</sequence>
<evidence type="ECO:0000256" key="6">
    <source>
        <dbReference type="ARBA" id="ARBA00022729"/>
    </source>
</evidence>
<dbReference type="InterPro" id="IPR036163">
    <property type="entry name" value="HMA_dom_sf"/>
</dbReference>
<dbReference type="CDD" id="cd00371">
    <property type="entry name" value="HMA"/>
    <property type="match status" value="1"/>
</dbReference>
<keyword evidence="7 10" id="KW-0574">Periplasm</keyword>
<evidence type="ECO:0000256" key="4">
    <source>
        <dbReference type="ARBA" id="ARBA00022466"/>
    </source>
</evidence>
<dbReference type="InterPro" id="IPR001802">
    <property type="entry name" value="MerP/CopZ"/>
</dbReference>
<evidence type="ECO:0000256" key="11">
    <source>
        <dbReference type="SAM" id="SignalP"/>
    </source>
</evidence>
<evidence type="ECO:0000256" key="3">
    <source>
        <dbReference type="ARBA" id="ARBA00011245"/>
    </source>
</evidence>
<evidence type="ECO:0000256" key="8">
    <source>
        <dbReference type="ARBA" id="ARBA00022914"/>
    </source>
</evidence>